<dbReference type="GO" id="GO:0030368">
    <property type="term" value="F:interleukin-17 receptor activity"/>
    <property type="evidence" value="ECO:0007669"/>
    <property type="project" value="InterPro"/>
</dbReference>
<evidence type="ECO:0000259" key="12">
    <source>
        <dbReference type="PROSITE" id="PS51534"/>
    </source>
</evidence>
<evidence type="ECO:0000256" key="9">
    <source>
        <dbReference type="SAM" id="MobiDB-lite"/>
    </source>
</evidence>
<name>A0AA36MA57_CYLNA</name>
<comment type="subcellular location">
    <subcellularLocation>
        <location evidence="1">Cell membrane</location>
        <topology evidence="1">Single-pass type I membrane protein</topology>
    </subcellularLocation>
</comment>
<comment type="caution">
    <text evidence="13">The sequence shown here is derived from an EMBL/GenBank/DDBJ whole genome shotgun (WGS) entry which is preliminary data.</text>
</comment>
<dbReference type="AlphaFoldDB" id="A0AA36MA57"/>
<dbReference type="InterPro" id="IPR038683">
    <property type="entry name" value="IL17RA/B_FnIII-like_1_sf"/>
</dbReference>
<dbReference type="Proteomes" id="UP001176961">
    <property type="component" value="Unassembled WGS sequence"/>
</dbReference>
<feature type="domain" description="SEFIR" evidence="12">
    <location>
        <begin position="446"/>
        <end position="588"/>
    </location>
</feature>
<reference evidence="13" key="1">
    <citation type="submission" date="2023-07" db="EMBL/GenBank/DDBJ databases">
        <authorList>
            <consortium name="CYATHOMIX"/>
        </authorList>
    </citation>
    <scope>NUCLEOTIDE SEQUENCE</scope>
    <source>
        <strain evidence="13">N/A</strain>
    </source>
</reference>
<dbReference type="InterPro" id="IPR057066">
    <property type="entry name" value="Ig_ILCR1"/>
</dbReference>
<evidence type="ECO:0000313" key="14">
    <source>
        <dbReference type="Proteomes" id="UP001176961"/>
    </source>
</evidence>
<sequence>MIAILSLLLLGLVADASNVTDTSTFELPSDIVQQDWENATSLAQNLTEALKSASNSVTNFQSDCSDPHNKEIACSVHVVGCTEQLFEPVAAGHEPPEAHDVRVEAFAKAMARQEGHQLHVDISWQRPPKNNSVLLRAFKLQVNGTEGDKCFVFNVTDSEWTQDSASPRFHFTSESLFKFSEGYRIELYSLPRSVERAPVVIKESRMPEDPEMIYDDDRTNISQYCKTHTNTEASKWTAAFRRIFLQSIARTIQIEFVGAPPHFCFEEYEVRLLDETGIELLHHTTIKAKDMKKEIIDGKVVYFGEHNFTGLEYGVDYIPSVIPVEMSSDGRCLCPTSEQHGACSCIAADWKRVRLQRIEKPPPVINATIPTITHTTDENKYWPLYAALIALCLLISLCFIIAVLVMFYRKYSKRGKSVRIRFISDHVNSNGMVAAEPRAPLIYNTPTSVLIVYTHDCPQHEAAVIALAELLRDTFKMDVHLDVWDENEIEKNLYEYINASIVKADKIVVINSVGAYYRVRARYLGTDAIERVNKTPLDGLFLSQLDLVLQHARVVSAHFNYTPSSFTLFALSPLLQYTIPENLGLFVASLSDSQLRNDPRLAGFNPQQARLQAAIAAMKQMMEEEPKWFENSHCRVKKSPTTVKSVSPRTLDSGIGRSITTRSSADVPITEPLAVHCSQPERAMPPSSPTGVVVVATSPLEEDARPLLEEDNDEVEPMEEKQGHDDISDDSAFHSAVVVEEIPPQREVRDKPRLSSRHDDSLHLDGHDAIIELPLVKKRPEMDQNDSGMVSDLNSAQILPISTLCSTHLCMMLRKNNLEMRFSFSDLKAYAAGKLQSHEHLIREDHIP</sequence>
<keyword evidence="5 10" id="KW-1133">Transmembrane helix</keyword>
<dbReference type="InterPro" id="IPR013568">
    <property type="entry name" value="SEFIR_dom"/>
</dbReference>
<dbReference type="GO" id="GO:0005886">
    <property type="term" value="C:plasma membrane"/>
    <property type="evidence" value="ECO:0007669"/>
    <property type="project" value="UniProtKB-SubCell"/>
</dbReference>
<dbReference type="Gene3D" id="2.60.40.2160">
    <property type="entry name" value="Interleukin-17 receptor A/B, fibronectin-III-like domain 1"/>
    <property type="match status" value="1"/>
</dbReference>
<evidence type="ECO:0000313" key="13">
    <source>
        <dbReference type="EMBL" id="CAJ0603125.1"/>
    </source>
</evidence>
<keyword evidence="2" id="KW-1003">Cell membrane</keyword>
<evidence type="ECO:0000256" key="5">
    <source>
        <dbReference type="ARBA" id="ARBA00022989"/>
    </source>
</evidence>
<dbReference type="PANTHER" id="PTHR15583">
    <property type="entry name" value="INTERLEUKIN-17 RECEPTOR"/>
    <property type="match status" value="1"/>
</dbReference>
<evidence type="ECO:0000256" key="7">
    <source>
        <dbReference type="ARBA" id="ARBA00023170"/>
    </source>
</evidence>
<keyword evidence="14" id="KW-1185">Reference proteome</keyword>
<evidence type="ECO:0000256" key="2">
    <source>
        <dbReference type="ARBA" id="ARBA00022475"/>
    </source>
</evidence>
<accession>A0AA36MA57</accession>
<proteinExistence type="predicted"/>
<keyword evidence="7" id="KW-0675">Receptor</keyword>
<evidence type="ECO:0000256" key="10">
    <source>
        <dbReference type="SAM" id="Phobius"/>
    </source>
</evidence>
<dbReference type="PANTHER" id="PTHR15583:SF20">
    <property type="entry name" value="INTERLEUKIN CYTOKINE RECEPTOR-RELATED PROTEIN 1"/>
    <property type="match status" value="1"/>
</dbReference>
<keyword evidence="6 10" id="KW-0472">Membrane</keyword>
<evidence type="ECO:0000256" key="3">
    <source>
        <dbReference type="ARBA" id="ARBA00022692"/>
    </source>
</evidence>
<evidence type="ECO:0000256" key="11">
    <source>
        <dbReference type="SAM" id="SignalP"/>
    </source>
</evidence>
<dbReference type="Pfam" id="PF23608">
    <property type="entry name" value="Ig_ILCR1"/>
    <property type="match status" value="1"/>
</dbReference>
<feature type="region of interest" description="Disordered" evidence="9">
    <location>
        <begin position="703"/>
        <end position="729"/>
    </location>
</feature>
<feature type="chain" id="PRO_5041460697" description="SEFIR domain-containing protein" evidence="11">
    <location>
        <begin position="17"/>
        <end position="848"/>
    </location>
</feature>
<feature type="transmembrane region" description="Helical" evidence="10">
    <location>
        <begin position="382"/>
        <end position="408"/>
    </location>
</feature>
<keyword evidence="8" id="KW-0325">Glycoprotein</keyword>
<dbReference type="Pfam" id="PF08357">
    <property type="entry name" value="SEFIR"/>
    <property type="match status" value="1"/>
</dbReference>
<organism evidence="13 14">
    <name type="scientific">Cylicocyclus nassatus</name>
    <name type="common">Nematode worm</name>
    <dbReference type="NCBI Taxonomy" id="53992"/>
    <lineage>
        <taxon>Eukaryota</taxon>
        <taxon>Metazoa</taxon>
        <taxon>Ecdysozoa</taxon>
        <taxon>Nematoda</taxon>
        <taxon>Chromadorea</taxon>
        <taxon>Rhabditida</taxon>
        <taxon>Rhabditina</taxon>
        <taxon>Rhabditomorpha</taxon>
        <taxon>Strongyloidea</taxon>
        <taxon>Strongylidae</taxon>
        <taxon>Cylicocyclus</taxon>
    </lineage>
</organism>
<dbReference type="EMBL" id="CATQJL010000305">
    <property type="protein sequence ID" value="CAJ0603125.1"/>
    <property type="molecule type" value="Genomic_DNA"/>
</dbReference>
<feature type="signal peptide" evidence="11">
    <location>
        <begin position="1"/>
        <end position="16"/>
    </location>
</feature>
<evidence type="ECO:0000256" key="6">
    <source>
        <dbReference type="ARBA" id="ARBA00023136"/>
    </source>
</evidence>
<gene>
    <name evidence="13" type="ORF">CYNAS_LOCUS15108</name>
</gene>
<evidence type="ECO:0000256" key="1">
    <source>
        <dbReference type="ARBA" id="ARBA00004251"/>
    </source>
</evidence>
<evidence type="ECO:0000256" key="4">
    <source>
        <dbReference type="ARBA" id="ARBA00022729"/>
    </source>
</evidence>
<keyword evidence="3 10" id="KW-0812">Transmembrane</keyword>
<protein>
    <recommendedName>
        <fullName evidence="12">SEFIR domain-containing protein</fullName>
    </recommendedName>
</protein>
<keyword evidence="4 11" id="KW-0732">Signal</keyword>
<dbReference type="PROSITE" id="PS51534">
    <property type="entry name" value="SEFIR"/>
    <property type="match status" value="1"/>
</dbReference>
<dbReference type="InterPro" id="IPR039465">
    <property type="entry name" value="IL-17_rcpt-like"/>
</dbReference>
<evidence type="ECO:0000256" key="8">
    <source>
        <dbReference type="ARBA" id="ARBA00023180"/>
    </source>
</evidence>
<dbReference type="Gene3D" id="3.40.50.11530">
    <property type="match status" value="1"/>
</dbReference>
<dbReference type="Pfam" id="PF25519">
    <property type="entry name" value="ILCR1_N"/>
    <property type="match status" value="1"/>
</dbReference>